<name>A0ABZ2MZ10_9BACI</name>
<keyword evidence="3" id="KW-1185">Reference proteome</keyword>
<keyword evidence="1" id="KW-0175">Coiled coil</keyword>
<evidence type="ECO:0000313" key="3">
    <source>
        <dbReference type="Proteomes" id="UP001368328"/>
    </source>
</evidence>
<dbReference type="RefSeq" id="WP_338788792.1">
    <property type="nucleotide sequence ID" value="NZ_CP147403.1"/>
</dbReference>
<evidence type="ECO:0000313" key="2">
    <source>
        <dbReference type="EMBL" id="WXB90406.1"/>
    </source>
</evidence>
<feature type="coiled-coil region" evidence="1">
    <location>
        <begin position="18"/>
        <end position="45"/>
    </location>
</feature>
<organism evidence="2 3">
    <name type="scientific">Metabacillus rhizosphaerae</name>
    <dbReference type="NCBI Taxonomy" id="3117747"/>
    <lineage>
        <taxon>Bacteria</taxon>
        <taxon>Bacillati</taxon>
        <taxon>Bacillota</taxon>
        <taxon>Bacilli</taxon>
        <taxon>Bacillales</taxon>
        <taxon>Bacillaceae</taxon>
        <taxon>Metabacillus</taxon>
    </lineage>
</organism>
<dbReference type="Proteomes" id="UP001368328">
    <property type="component" value="Chromosome"/>
</dbReference>
<gene>
    <name evidence="2" type="ORF">WCV66_09490</name>
</gene>
<proteinExistence type="predicted"/>
<dbReference type="EMBL" id="CP147403">
    <property type="protein sequence ID" value="WXB90406.1"/>
    <property type="molecule type" value="Genomic_DNA"/>
</dbReference>
<reference evidence="2 3" key="1">
    <citation type="submission" date="2024-02" db="EMBL/GenBank/DDBJ databases">
        <title>Seven novel Bacillus-like species.</title>
        <authorList>
            <person name="Liu G."/>
        </authorList>
    </citation>
    <scope>NUCLEOTIDE SEQUENCE [LARGE SCALE GENOMIC DNA]</scope>
    <source>
        <strain evidence="2 3">FJAT-53654</strain>
    </source>
</reference>
<protein>
    <submittedName>
        <fullName evidence="2">Uncharacterized protein</fullName>
    </submittedName>
</protein>
<sequence length="65" mass="7768">MEDHEKLKDDYINASRKIRRQRVDLDKAYGMIEQLKKENEELRVYKDTYFSLKLAGVDLPHVKSV</sequence>
<evidence type="ECO:0000256" key="1">
    <source>
        <dbReference type="SAM" id="Coils"/>
    </source>
</evidence>
<accession>A0ABZ2MZ10</accession>